<reference evidence="4" key="1">
    <citation type="journal article" date="2019" name="Int. J. Syst. Evol. Microbiol.">
        <title>The Global Catalogue of Microorganisms (GCM) 10K type strain sequencing project: providing services to taxonomists for standard genome sequencing and annotation.</title>
        <authorList>
            <consortium name="The Broad Institute Genomics Platform"/>
            <consortium name="The Broad Institute Genome Sequencing Center for Infectious Disease"/>
            <person name="Wu L."/>
            <person name="Ma J."/>
        </authorList>
    </citation>
    <scope>NUCLEOTIDE SEQUENCE [LARGE SCALE GENOMIC DNA]</scope>
    <source>
        <strain evidence="4">ICMP 19430</strain>
    </source>
</reference>
<dbReference type="RefSeq" id="WP_378400939.1">
    <property type="nucleotide sequence ID" value="NZ_JBHTCS010000002.1"/>
</dbReference>
<accession>A0ABW2RSE2</accession>
<feature type="region of interest" description="Disordered" evidence="1">
    <location>
        <begin position="254"/>
        <end position="280"/>
    </location>
</feature>
<evidence type="ECO:0000313" key="3">
    <source>
        <dbReference type="EMBL" id="MFC7446606.1"/>
    </source>
</evidence>
<gene>
    <name evidence="3" type="ORF">ACFQS9_01755</name>
</gene>
<proteinExistence type="predicted"/>
<dbReference type="PANTHER" id="PTHR34094">
    <property type="match status" value="1"/>
</dbReference>
<evidence type="ECO:0000259" key="2">
    <source>
        <dbReference type="Pfam" id="PF13349"/>
    </source>
</evidence>
<evidence type="ECO:0000313" key="4">
    <source>
        <dbReference type="Proteomes" id="UP001596484"/>
    </source>
</evidence>
<dbReference type="EMBL" id="JBHTCS010000002">
    <property type="protein sequence ID" value="MFC7446606.1"/>
    <property type="molecule type" value="Genomic_DNA"/>
</dbReference>
<comment type="caution">
    <text evidence="3">The sequence shown here is derived from an EMBL/GenBank/DDBJ whole genome shotgun (WGS) entry which is preliminary data.</text>
</comment>
<sequence>MPTFATPEPITVAVDIAVGAVNLVASDRSDTVVTVRPNDPSKSGDVKAAEDTRVDFHDGTLTVQTGTRWKYLTKSSVDLTIELPTGSTVQGGALGPLFAQGRLGTCSFTSRAGDVRIDEVGGRLDLRASAGSVVVGRALGSTEIVVTAGGVRIRELAGDASIKNPNGPTEIGEATGTLRVNGAHGPISIDRSLGDTTARTAHGNIRIEQATSGRVQLESSTGAIEIGVPEGTAAWLDATAQHGKVRNLLHDAAGPDESDRTAEVRASSSYGDIVVRRPHA</sequence>
<dbReference type="Pfam" id="PF13349">
    <property type="entry name" value="DUF4097"/>
    <property type="match status" value="1"/>
</dbReference>
<name>A0ABW2RSE2_9NOCA</name>
<protein>
    <submittedName>
        <fullName evidence="3">DUF4097 domain-containing protein</fullName>
    </submittedName>
</protein>
<evidence type="ECO:0000256" key="1">
    <source>
        <dbReference type="SAM" id="MobiDB-lite"/>
    </source>
</evidence>
<dbReference type="PANTHER" id="PTHR34094:SF1">
    <property type="entry name" value="PROTEIN FAM185A"/>
    <property type="match status" value="1"/>
</dbReference>
<keyword evidence="4" id="KW-1185">Reference proteome</keyword>
<organism evidence="3 4">
    <name type="scientific">Rhodococcus daqingensis</name>
    <dbReference type="NCBI Taxonomy" id="2479363"/>
    <lineage>
        <taxon>Bacteria</taxon>
        <taxon>Bacillati</taxon>
        <taxon>Actinomycetota</taxon>
        <taxon>Actinomycetes</taxon>
        <taxon>Mycobacteriales</taxon>
        <taxon>Nocardiaceae</taxon>
        <taxon>Rhodococcus</taxon>
    </lineage>
</organism>
<dbReference type="InterPro" id="IPR025164">
    <property type="entry name" value="Toastrack_DUF4097"/>
</dbReference>
<feature type="domain" description="DUF4097" evidence="2">
    <location>
        <begin position="45"/>
        <end position="273"/>
    </location>
</feature>
<dbReference type="Proteomes" id="UP001596484">
    <property type="component" value="Unassembled WGS sequence"/>
</dbReference>